<dbReference type="AlphaFoldDB" id="A0A5B9D9P9"/>
<dbReference type="Pfam" id="PF12900">
    <property type="entry name" value="Pyridox_ox_2"/>
    <property type="match status" value="1"/>
</dbReference>
<protein>
    <submittedName>
        <fullName evidence="1">Pyridoxamine 5'-phosphate oxidase family protein</fullName>
    </submittedName>
</protein>
<gene>
    <name evidence="1" type="ORF">DSAG12_01383</name>
</gene>
<organism evidence="1 2">
    <name type="scientific">Promethearchaeum syntrophicum</name>
    <dbReference type="NCBI Taxonomy" id="2594042"/>
    <lineage>
        <taxon>Archaea</taxon>
        <taxon>Promethearchaeati</taxon>
        <taxon>Promethearchaeota</taxon>
        <taxon>Promethearchaeia</taxon>
        <taxon>Promethearchaeales</taxon>
        <taxon>Promethearchaeaceae</taxon>
        <taxon>Promethearchaeum</taxon>
    </lineage>
</organism>
<dbReference type="EMBL" id="CP042905">
    <property type="protein sequence ID" value="QEE15557.1"/>
    <property type="molecule type" value="Genomic_DNA"/>
</dbReference>
<evidence type="ECO:0000313" key="1">
    <source>
        <dbReference type="EMBL" id="QEE15557.1"/>
    </source>
</evidence>
<dbReference type="SUPFAM" id="SSF50475">
    <property type="entry name" value="FMN-binding split barrel"/>
    <property type="match status" value="1"/>
</dbReference>
<accession>A0A5B9D9P9</accession>
<proteinExistence type="predicted"/>
<sequence length="162" mass="19096">MKEYHLRRSEKSIKDEKIITKILNENPYLTIALCNDNKPYLVTLNYVYDQKNESFYIHCANSGKKNEYITNNSHVWGQIMEDGGYLKGECDYKYRTLHFKGNFQFIEDLKEKQRALELMIEKFEEEPEPVRVKFINEKALKNVNIGKIHIDNITGKQGGIKN</sequence>
<dbReference type="Gene3D" id="2.30.110.10">
    <property type="entry name" value="Electron Transport, Fmn-binding Protein, Chain A"/>
    <property type="match status" value="1"/>
</dbReference>
<dbReference type="InterPro" id="IPR024747">
    <property type="entry name" value="Pyridox_Oxase-rel"/>
</dbReference>
<dbReference type="GeneID" id="41329377"/>
<name>A0A5B9D9P9_9ARCH</name>
<dbReference type="Proteomes" id="UP000321408">
    <property type="component" value="Chromosome"/>
</dbReference>
<dbReference type="PANTHER" id="PTHR34071:SF2">
    <property type="entry name" value="FLAVIN-NUCLEOTIDE-BINDING PROTEIN"/>
    <property type="match status" value="1"/>
</dbReference>
<reference evidence="1 2" key="1">
    <citation type="journal article" date="2020" name="Nature">
        <title>Isolation of an archaeon at the prokaryote-eukaryote interface.</title>
        <authorList>
            <person name="Imachi H."/>
            <person name="Nobu M.K."/>
            <person name="Nakahara N."/>
            <person name="Morono Y."/>
            <person name="Ogawara M."/>
            <person name="Takaki Y."/>
            <person name="Takano Y."/>
            <person name="Uematsu K."/>
            <person name="Ikuta T."/>
            <person name="Ito M."/>
            <person name="Matsui Y."/>
            <person name="Miyazaki M."/>
            <person name="Murata K."/>
            <person name="Saito Y."/>
            <person name="Sakai S."/>
            <person name="Song C."/>
            <person name="Tasumi E."/>
            <person name="Yamanaka Y."/>
            <person name="Yamaguchi T."/>
            <person name="Kamagata Y."/>
            <person name="Tamaki H."/>
            <person name="Takai K."/>
        </authorList>
    </citation>
    <scope>NUCLEOTIDE SEQUENCE [LARGE SCALE GENOMIC DNA]</scope>
    <source>
        <strain evidence="1 2">MK-D1</strain>
    </source>
</reference>
<keyword evidence="2" id="KW-1185">Reference proteome</keyword>
<dbReference type="KEGG" id="psyt:DSAG12_01383"/>
<evidence type="ECO:0000313" key="2">
    <source>
        <dbReference type="Proteomes" id="UP000321408"/>
    </source>
</evidence>
<dbReference type="PANTHER" id="PTHR34071">
    <property type="entry name" value="5-NITROIMIDAZOLE ANTIBIOTICS RESISTANCE PROTEIN, NIMA-FAMILY-RELATED PROTEIN-RELATED"/>
    <property type="match status" value="1"/>
</dbReference>
<dbReference type="InterPro" id="IPR012349">
    <property type="entry name" value="Split_barrel_FMN-bd"/>
</dbReference>
<reference evidence="1 2" key="2">
    <citation type="journal article" date="2024" name="Int. J. Syst. Evol. Microbiol.">
        <title>Promethearchaeum syntrophicum gen. nov., sp. nov., an anaerobic, obligately syntrophic archaeon, the first isolate of the lineage 'Asgard' archaea, and proposal of the new archaeal phylum Promethearchaeota phyl. nov. and kingdom Promethearchaeati regn. nov.</title>
        <authorList>
            <person name="Imachi H."/>
            <person name="Nobu M.K."/>
            <person name="Kato S."/>
            <person name="Takaki Y."/>
            <person name="Miyazaki M."/>
            <person name="Miyata M."/>
            <person name="Ogawara M."/>
            <person name="Saito Y."/>
            <person name="Sakai S."/>
            <person name="Tahara Y.O."/>
            <person name="Takano Y."/>
            <person name="Tasumi E."/>
            <person name="Uematsu K."/>
            <person name="Yoshimura T."/>
            <person name="Itoh T."/>
            <person name="Ohkuma M."/>
            <person name="Takai K."/>
        </authorList>
    </citation>
    <scope>NUCLEOTIDE SEQUENCE [LARGE SCALE GENOMIC DNA]</scope>
    <source>
        <strain evidence="1 2">MK-D1</strain>
    </source>
</reference>
<dbReference type="OrthoDB" id="953at2157"/>
<dbReference type="RefSeq" id="WP_147662463.1">
    <property type="nucleotide sequence ID" value="NZ_CP042905.2"/>
</dbReference>